<evidence type="ECO:0000256" key="6">
    <source>
        <dbReference type="HAMAP-Rule" id="MF_01251"/>
    </source>
</evidence>
<dbReference type="SMART" id="SM00729">
    <property type="entry name" value="Elp3"/>
    <property type="match status" value="1"/>
</dbReference>
<sequence length="569" mass="65226">MFDIPTTREEMNKLGIKQLDVILVSGDAFVDHPSFGTAIIARVLKDIANLKVGIICQPDWKTSKDITRLGEPKYFFGVTSGNMDSMVANYTASRRKRKTDEYTPNADFGKRPDRATIVYSNLIKQNFKGIPVILGGIEASLRRISHYDWWQNKVKKSFLLDSKADLLVYGMGEKTILQVADIFKNGGNIDDCKKLRGVVFWKSKLPKNNFKYKSLPSFEEVSNSKEKYMEMFKIFQNENDPLNSDGLIQKHDNRFVIQNPPQKYLTTKEMDMIYDLPYTKKVHPYYKKMGYVKALDTVKTSITSHRGCYGECSFCAITLHQGRTIQSRSIESILNEIKKMTADSSFNGIISDIGGPTANMYGHDCSKKIEHGACKNKRCIGIKTCNLLKPNHSKYIELLKKARKIKGIKKIFVASGIRLDLIFEDKIYGMDFLKELINHHISGRMKIAPEHASKKVLNLMNKPDFSITEKFIETFKKLNKESGKKQFFSAYIIAAHPGSTLEDEKYLKKRLNKSFGFTPNQVQIFTPTPSTKSTTMYYTEKDPNTNKKIFVEKNEKKRKIHKEIVVKYN</sequence>
<dbReference type="InterPro" id="IPR023404">
    <property type="entry name" value="rSAM_horseshoe"/>
</dbReference>
<evidence type="ECO:0000256" key="5">
    <source>
        <dbReference type="ARBA" id="ARBA00023014"/>
    </source>
</evidence>
<keyword evidence="2 6" id="KW-0949">S-adenosyl-L-methionine</keyword>
<dbReference type="Pfam" id="PF08497">
    <property type="entry name" value="Radical_SAM_N"/>
    <property type="match status" value="1"/>
</dbReference>
<dbReference type="InterPro" id="IPR013704">
    <property type="entry name" value="UPF0313_N"/>
</dbReference>
<keyword evidence="5 6" id="KW-0411">Iron-sulfur</keyword>
<feature type="binding site" evidence="6">
    <location>
        <position position="312"/>
    </location>
    <ligand>
        <name>[4Fe-4S] cluster</name>
        <dbReference type="ChEBI" id="CHEBI:49883"/>
        <note>4Fe-4S-S-AdoMet</note>
    </ligand>
</feature>
<dbReference type="PANTHER" id="PTHR32331:SF0">
    <property type="entry name" value="UPF0313 PROTEIN YGIQ"/>
    <property type="match status" value="1"/>
</dbReference>
<evidence type="ECO:0000256" key="4">
    <source>
        <dbReference type="ARBA" id="ARBA00023004"/>
    </source>
</evidence>
<dbReference type="AlphaFoldDB" id="A0A7G1G9K4"/>
<keyword evidence="9" id="KW-1185">Reference proteome</keyword>
<feature type="domain" description="Radical SAM core" evidence="7">
    <location>
        <begin position="294"/>
        <end position="567"/>
    </location>
</feature>
<dbReference type="SFLD" id="SFLDS00029">
    <property type="entry name" value="Radical_SAM"/>
    <property type="match status" value="1"/>
</dbReference>
<dbReference type="NCBIfam" id="TIGR03904">
    <property type="entry name" value="SAM_YgiQ"/>
    <property type="match status" value="1"/>
</dbReference>
<dbReference type="GO" id="GO:0005506">
    <property type="term" value="F:iron ion binding"/>
    <property type="evidence" value="ECO:0007669"/>
    <property type="project" value="UniProtKB-UniRule"/>
</dbReference>
<dbReference type="GO" id="GO:0051539">
    <property type="term" value="F:4 iron, 4 sulfur cluster binding"/>
    <property type="evidence" value="ECO:0007669"/>
    <property type="project" value="UniProtKB-KW"/>
</dbReference>
<keyword evidence="4 6" id="KW-0408">Iron</keyword>
<dbReference type="InterPro" id="IPR058240">
    <property type="entry name" value="rSAM_sf"/>
</dbReference>
<keyword evidence="1 6" id="KW-0004">4Fe-4S</keyword>
<dbReference type="InParanoid" id="A0A7G1G9K4"/>
<dbReference type="Proteomes" id="UP000516361">
    <property type="component" value="Chromosome"/>
</dbReference>
<comment type="cofactor">
    <cofactor evidence="6">
        <name>[4Fe-4S] cluster</name>
        <dbReference type="ChEBI" id="CHEBI:49883"/>
    </cofactor>
    <text evidence="6">Binds 1 [4Fe-4S] cluster. The cluster is coordinated with 3 cysteines and an exchangeable S-adenosyl-L-methionine.</text>
</comment>
<evidence type="ECO:0000256" key="3">
    <source>
        <dbReference type="ARBA" id="ARBA00022723"/>
    </source>
</evidence>
<feature type="binding site" evidence="6">
    <location>
        <position position="315"/>
    </location>
    <ligand>
        <name>[4Fe-4S] cluster</name>
        <dbReference type="ChEBI" id="CHEBI:49883"/>
        <note>4Fe-4S-S-AdoMet</note>
    </ligand>
</feature>
<proteinExistence type="inferred from homology"/>
<dbReference type="InterPro" id="IPR006638">
    <property type="entry name" value="Elp3/MiaA/NifB-like_rSAM"/>
</dbReference>
<dbReference type="Pfam" id="PF04055">
    <property type="entry name" value="Radical_SAM"/>
    <property type="match status" value="1"/>
</dbReference>
<gene>
    <name evidence="8" type="ORF">OSSY52_20550</name>
</gene>
<dbReference type="PROSITE" id="PS51918">
    <property type="entry name" value="RADICAL_SAM"/>
    <property type="match status" value="1"/>
</dbReference>
<evidence type="ECO:0000259" key="7">
    <source>
        <dbReference type="PROSITE" id="PS51918"/>
    </source>
</evidence>
<evidence type="ECO:0000256" key="2">
    <source>
        <dbReference type="ARBA" id="ARBA00022691"/>
    </source>
</evidence>
<evidence type="ECO:0000313" key="9">
    <source>
        <dbReference type="Proteomes" id="UP000516361"/>
    </source>
</evidence>
<dbReference type="InterPro" id="IPR024560">
    <property type="entry name" value="UPF0313_C"/>
</dbReference>
<evidence type="ECO:0000256" key="1">
    <source>
        <dbReference type="ARBA" id="ARBA00022485"/>
    </source>
</evidence>
<dbReference type="EMBL" id="AP018712">
    <property type="protein sequence ID" value="BBE31914.1"/>
    <property type="molecule type" value="Genomic_DNA"/>
</dbReference>
<feature type="binding site" evidence="6">
    <location>
        <position position="308"/>
    </location>
    <ligand>
        <name>[4Fe-4S] cluster</name>
        <dbReference type="ChEBI" id="CHEBI:49883"/>
        <note>4Fe-4S-S-AdoMet</note>
    </ligand>
</feature>
<dbReference type="SFLD" id="SFLDG01069">
    <property type="entry name" value="UPF0313"/>
    <property type="match status" value="1"/>
</dbReference>
<dbReference type="PANTHER" id="PTHR32331">
    <property type="entry name" value="UPF0313 PROTEIN YGIQ"/>
    <property type="match status" value="1"/>
</dbReference>
<accession>A0A7G1G9K4</accession>
<evidence type="ECO:0000313" key="8">
    <source>
        <dbReference type="EMBL" id="BBE31914.1"/>
    </source>
</evidence>
<name>A0A7G1G9K4_9BACT</name>
<dbReference type="SFLD" id="SFLDG01082">
    <property type="entry name" value="B12-binding_domain_containing"/>
    <property type="match status" value="1"/>
</dbReference>
<dbReference type="SUPFAM" id="SSF102114">
    <property type="entry name" value="Radical SAM enzymes"/>
    <property type="match status" value="1"/>
</dbReference>
<dbReference type="KEGG" id="ocy:OSSY52_20550"/>
<dbReference type="InterPro" id="IPR007197">
    <property type="entry name" value="rSAM"/>
</dbReference>
<dbReference type="RefSeq" id="WP_190614775.1">
    <property type="nucleotide sequence ID" value="NZ_AP018712.1"/>
</dbReference>
<organism evidence="8 9">
    <name type="scientific">Tepiditoga spiralis</name>
    <dbReference type="NCBI Taxonomy" id="2108365"/>
    <lineage>
        <taxon>Bacteria</taxon>
        <taxon>Thermotogati</taxon>
        <taxon>Thermotogota</taxon>
        <taxon>Thermotogae</taxon>
        <taxon>Petrotogales</taxon>
        <taxon>Petrotogaceae</taxon>
        <taxon>Tepiditoga</taxon>
    </lineage>
</organism>
<dbReference type="HAMAP" id="MF_01251">
    <property type="entry name" value="UPF0313"/>
    <property type="match status" value="1"/>
</dbReference>
<protein>
    <submittedName>
        <fullName evidence="8">UPF0313 protein</fullName>
    </submittedName>
</protein>
<dbReference type="GO" id="GO:0003824">
    <property type="term" value="F:catalytic activity"/>
    <property type="evidence" value="ECO:0007669"/>
    <property type="project" value="InterPro"/>
</dbReference>
<dbReference type="InterPro" id="IPR022946">
    <property type="entry name" value="UPF0313"/>
</dbReference>
<comment type="similarity">
    <text evidence="6">Belongs to the UPF0313 family.</text>
</comment>
<dbReference type="Pfam" id="PF11842">
    <property type="entry name" value="DUF3362"/>
    <property type="match status" value="1"/>
</dbReference>
<reference evidence="8 9" key="1">
    <citation type="submission" date="2018-06" db="EMBL/GenBank/DDBJ databases">
        <title>Genome sequencing of Oceanotoga sp. sy52.</title>
        <authorList>
            <person name="Mori K."/>
        </authorList>
    </citation>
    <scope>NUCLEOTIDE SEQUENCE [LARGE SCALE GENOMIC DNA]</scope>
    <source>
        <strain evidence="9">sy52</strain>
    </source>
</reference>
<keyword evidence="3 6" id="KW-0479">Metal-binding</keyword>
<dbReference type="Gene3D" id="3.80.30.20">
    <property type="entry name" value="tm_1862 like domain"/>
    <property type="match status" value="1"/>
</dbReference>